<evidence type="ECO:0000313" key="1">
    <source>
        <dbReference type="EMBL" id="GBE90045.1"/>
    </source>
</evidence>
<organism evidence="1 2">
    <name type="scientific">Sparassis crispa</name>
    <dbReference type="NCBI Taxonomy" id="139825"/>
    <lineage>
        <taxon>Eukaryota</taxon>
        <taxon>Fungi</taxon>
        <taxon>Dikarya</taxon>
        <taxon>Basidiomycota</taxon>
        <taxon>Agaricomycotina</taxon>
        <taxon>Agaricomycetes</taxon>
        <taxon>Polyporales</taxon>
        <taxon>Sparassidaceae</taxon>
        <taxon>Sparassis</taxon>
    </lineage>
</organism>
<gene>
    <name evidence="1" type="ORF">SCP_1800670</name>
</gene>
<dbReference type="GeneID" id="38786962"/>
<dbReference type="EMBL" id="BFAD01000018">
    <property type="protein sequence ID" value="GBE90045.1"/>
    <property type="molecule type" value="Genomic_DNA"/>
</dbReference>
<protein>
    <submittedName>
        <fullName evidence="1">Uncharacterized protein</fullName>
    </submittedName>
</protein>
<keyword evidence="2" id="KW-1185">Reference proteome</keyword>
<dbReference type="RefSeq" id="XP_027620958.1">
    <property type="nucleotide sequence ID" value="XM_027765157.1"/>
</dbReference>
<dbReference type="Proteomes" id="UP000287166">
    <property type="component" value="Unassembled WGS sequence"/>
</dbReference>
<dbReference type="InParanoid" id="A0A401H6H5"/>
<evidence type="ECO:0000313" key="2">
    <source>
        <dbReference type="Proteomes" id="UP000287166"/>
    </source>
</evidence>
<dbReference type="AlphaFoldDB" id="A0A401H6H5"/>
<sequence length="143" mass="16434">MDFRTVESDPRPEPEFRVTIGIWTFETYPQEPHVLKPQTSKLPMLQTLKLQMSKLAMLRRQTLKPQLKQTSETTIAVEVPVGLLDRQGPLEFNVHAEVVCQICSSDENQKINDEDLEFTTVTLHCDEKVFCPPQKVVCTPCYD</sequence>
<proteinExistence type="predicted"/>
<accession>A0A401H6H5</accession>
<reference evidence="1 2" key="1">
    <citation type="journal article" date="2018" name="Sci. Rep.">
        <title>Genome sequence of the cauliflower mushroom Sparassis crispa (Hanabiratake) and its association with beneficial usage.</title>
        <authorList>
            <person name="Kiyama R."/>
            <person name="Furutani Y."/>
            <person name="Kawaguchi K."/>
            <person name="Nakanishi T."/>
        </authorList>
    </citation>
    <scope>NUCLEOTIDE SEQUENCE [LARGE SCALE GENOMIC DNA]</scope>
</reference>
<comment type="caution">
    <text evidence="1">The sequence shown here is derived from an EMBL/GenBank/DDBJ whole genome shotgun (WGS) entry which is preliminary data.</text>
</comment>
<name>A0A401H6H5_9APHY</name>